<dbReference type="RefSeq" id="WP_102064959.1">
    <property type="nucleotide sequence ID" value="NZ_PKQE01000001.1"/>
</dbReference>
<dbReference type="GO" id="GO:0045454">
    <property type="term" value="P:cell redox homeostasis"/>
    <property type="evidence" value="ECO:0007669"/>
    <property type="project" value="TreeGrafter"/>
</dbReference>
<sequence length="114" mass="12349">MTTINTSAATFEQDVIEPAKDGPVVVAFTADWCGPCKLLKPKLIELATAWEFRLAVVNAGVDRELAAAYGVRGVPTVLVLESGAERLRFSGDRAESELKKLLRAEGLAQTELEF</sequence>
<dbReference type="PANTHER" id="PTHR43601:SF3">
    <property type="entry name" value="THIOREDOXIN, MITOCHONDRIAL"/>
    <property type="match status" value="1"/>
</dbReference>
<feature type="disulfide bond" description="Redox-active" evidence="4">
    <location>
        <begin position="33"/>
        <end position="36"/>
    </location>
</feature>
<dbReference type="InterPro" id="IPR036249">
    <property type="entry name" value="Thioredoxin-like_sf"/>
</dbReference>
<accession>A0A2N4TXY7</accession>
<evidence type="ECO:0000313" key="6">
    <source>
        <dbReference type="EMBL" id="PLC44548.1"/>
    </source>
</evidence>
<dbReference type="PROSITE" id="PS00194">
    <property type="entry name" value="THIOREDOXIN_1"/>
    <property type="match status" value="1"/>
</dbReference>
<dbReference type="Proteomes" id="UP000234456">
    <property type="component" value="Unassembled WGS sequence"/>
</dbReference>
<proteinExistence type="inferred from homology"/>
<evidence type="ECO:0000256" key="2">
    <source>
        <dbReference type="ARBA" id="ARBA00023284"/>
    </source>
</evidence>
<dbReference type="GO" id="GO:0015035">
    <property type="term" value="F:protein-disulfide reductase activity"/>
    <property type="evidence" value="ECO:0007669"/>
    <property type="project" value="InterPro"/>
</dbReference>
<evidence type="ECO:0000256" key="3">
    <source>
        <dbReference type="PIRNR" id="PIRNR000077"/>
    </source>
</evidence>
<gene>
    <name evidence="6" type="ORF">C0Q88_07665</name>
</gene>
<dbReference type="PROSITE" id="PS51352">
    <property type="entry name" value="THIOREDOXIN_2"/>
    <property type="match status" value="1"/>
</dbReference>
<evidence type="ECO:0000256" key="1">
    <source>
        <dbReference type="ARBA" id="ARBA00023157"/>
    </source>
</evidence>
<name>A0A2N4TXY7_RALPI</name>
<dbReference type="PIRSF" id="PIRSF000077">
    <property type="entry name" value="Thioredoxin"/>
    <property type="match status" value="1"/>
</dbReference>
<dbReference type="InterPro" id="IPR013766">
    <property type="entry name" value="Thioredoxin_domain"/>
</dbReference>
<evidence type="ECO:0000256" key="4">
    <source>
        <dbReference type="PIRSR" id="PIRSR000077-4"/>
    </source>
</evidence>
<keyword evidence="2 4" id="KW-0676">Redox-active center</keyword>
<dbReference type="SUPFAM" id="SSF52833">
    <property type="entry name" value="Thioredoxin-like"/>
    <property type="match status" value="1"/>
</dbReference>
<feature type="domain" description="Thioredoxin" evidence="5">
    <location>
        <begin position="2"/>
        <end position="107"/>
    </location>
</feature>
<dbReference type="Pfam" id="PF00085">
    <property type="entry name" value="Thioredoxin"/>
    <property type="match status" value="1"/>
</dbReference>
<dbReference type="PRINTS" id="PR00421">
    <property type="entry name" value="THIOREDOXIN"/>
</dbReference>
<keyword evidence="1 4" id="KW-1015">Disulfide bond</keyword>
<dbReference type="CDD" id="cd02947">
    <property type="entry name" value="TRX_family"/>
    <property type="match status" value="1"/>
</dbReference>
<comment type="caution">
    <text evidence="6">The sequence shown here is derived from an EMBL/GenBank/DDBJ whole genome shotgun (WGS) entry which is preliminary data.</text>
</comment>
<dbReference type="InterPro" id="IPR005746">
    <property type="entry name" value="Thioredoxin"/>
</dbReference>
<dbReference type="AlphaFoldDB" id="A0A2N4TXY7"/>
<dbReference type="EMBL" id="PKQE01000001">
    <property type="protein sequence ID" value="PLC44548.1"/>
    <property type="molecule type" value="Genomic_DNA"/>
</dbReference>
<protein>
    <recommendedName>
        <fullName evidence="3">Thioredoxin</fullName>
    </recommendedName>
</protein>
<evidence type="ECO:0000313" key="7">
    <source>
        <dbReference type="Proteomes" id="UP000234456"/>
    </source>
</evidence>
<reference evidence="6 7" key="1">
    <citation type="submission" date="2017-12" db="EMBL/GenBank/DDBJ databases">
        <title>Draft genome sequence of Ralstonia pickettii 52.</title>
        <authorList>
            <person name="Zheng B."/>
        </authorList>
    </citation>
    <scope>NUCLEOTIDE SEQUENCE [LARGE SCALE GENOMIC DNA]</scope>
    <source>
        <strain evidence="6 7">52</strain>
    </source>
</reference>
<dbReference type="Gene3D" id="3.40.30.10">
    <property type="entry name" value="Glutaredoxin"/>
    <property type="match status" value="1"/>
</dbReference>
<dbReference type="InterPro" id="IPR017937">
    <property type="entry name" value="Thioredoxin_CS"/>
</dbReference>
<organism evidence="6 7">
    <name type="scientific">Ralstonia pickettii</name>
    <name type="common">Burkholderia pickettii</name>
    <dbReference type="NCBI Taxonomy" id="329"/>
    <lineage>
        <taxon>Bacteria</taxon>
        <taxon>Pseudomonadati</taxon>
        <taxon>Pseudomonadota</taxon>
        <taxon>Betaproteobacteria</taxon>
        <taxon>Burkholderiales</taxon>
        <taxon>Burkholderiaceae</taxon>
        <taxon>Ralstonia</taxon>
    </lineage>
</organism>
<dbReference type="PANTHER" id="PTHR43601">
    <property type="entry name" value="THIOREDOXIN, MITOCHONDRIAL"/>
    <property type="match status" value="1"/>
</dbReference>
<dbReference type="OrthoDB" id="9790390at2"/>
<evidence type="ECO:0000259" key="5">
    <source>
        <dbReference type="PROSITE" id="PS51352"/>
    </source>
</evidence>
<comment type="similarity">
    <text evidence="3">Belongs to the thioredoxin family.</text>
</comment>